<accession>A0A4R7VBM1</accession>
<feature type="binding site" evidence="4">
    <location>
        <position position="131"/>
    </location>
    <ligand>
        <name>Zn(2+)</name>
        <dbReference type="ChEBI" id="CHEBI:29105"/>
    </ligand>
</feature>
<evidence type="ECO:0000256" key="1">
    <source>
        <dbReference type="ARBA" id="ARBA00012928"/>
    </source>
</evidence>
<evidence type="ECO:0000256" key="2">
    <source>
        <dbReference type="ARBA" id="ARBA00022679"/>
    </source>
</evidence>
<dbReference type="PANTHER" id="PTHR11085">
    <property type="entry name" value="NAD-DEPENDENT PROTEIN DEACYLASE SIRTUIN-5, MITOCHONDRIAL-RELATED"/>
    <property type="match status" value="1"/>
</dbReference>
<dbReference type="CDD" id="cd01407">
    <property type="entry name" value="SIR2-fam"/>
    <property type="match status" value="1"/>
</dbReference>
<dbReference type="EMBL" id="SOCP01000011">
    <property type="protein sequence ID" value="TDV46329.1"/>
    <property type="molecule type" value="Genomic_DNA"/>
</dbReference>
<keyword evidence="4" id="KW-0862">Zinc</keyword>
<dbReference type="GO" id="GO:0017136">
    <property type="term" value="F:histone deacetylase activity, NAD-dependent"/>
    <property type="evidence" value="ECO:0007669"/>
    <property type="project" value="TreeGrafter"/>
</dbReference>
<dbReference type="InterPro" id="IPR050134">
    <property type="entry name" value="NAD-dep_sirtuin_deacylases"/>
</dbReference>
<organism evidence="7 8">
    <name type="scientific">Actinophytocola oryzae</name>
    <dbReference type="NCBI Taxonomy" id="502181"/>
    <lineage>
        <taxon>Bacteria</taxon>
        <taxon>Bacillati</taxon>
        <taxon>Actinomycetota</taxon>
        <taxon>Actinomycetes</taxon>
        <taxon>Pseudonocardiales</taxon>
        <taxon>Pseudonocardiaceae</taxon>
    </lineage>
</organism>
<dbReference type="PROSITE" id="PS50305">
    <property type="entry name" value="SIRTUIN"/>
    <property type="match status" value="1"/>
</dbReference>
<keyword evidence="3" id="KW-0520">NAD</keyword>
<keyword evidence="2" id="KW-0808">Transferase</keyword>
<feature type="binding site" evidence="4">
    <location>
        <position position="156"/>
    </location>
    <ligand>
        <name>Zn(2+)</name>
        <dbReference type="ChEBI" id="CHEBI:29105"/>
    </ligand>
</feature>
<reference evidence="7 8" key="1">
    <citation type="submission" date="2019-03" db="EMBL/GenBank/DDBJ databases">
        <title>Genomic Encyclopedia of Archaeal and Bacterial Type Strains, Phase II (KMG-II): from individual species to whole genera.</title>
        <authorList>
            <person name="Goeker M."/>
        </authorList>
    </citation>
    <scope>NUCLEOTIDE SEQUENCE [LARGE SCALE GENOMIC DNA]</scope>
    <source>
        <strain evidence="7 8">DSM 45499</strain>
    </source>
</reference>
<dbReference type="InterPro" id="IPR029035">
    <property type="entry name" value="DHS-like_NAD/FAD-binding_dom"/>
</dbReference>
<dbReference type="Gene3D" id="3.30.1600.10">
    <property type="entry name" value="SIR2/SIRT2 'Small Domain"/>
    <property type="match status" value="1"/>
</dbReference>
<evidence type="ECO:0000313" key="8">
    <source>
        <dbReference type="Proteomes" id="UP000294927"/>
    </source>
</evidence>
<dbReference type="InterPro" id="IPR003000">
    <property type="entry name" value="Sirtuin"/>
</dbReference>
<keyword evidence="4" id="KW-0479">Metal-binding</keyword>
<feature type="binding site" evidence="4">
    <location>
        <position position="134"/>
    </location>
    <ligand>
        <name>Zn(2+)</name>
        <dbReference type="ChEBI" id="CHEBI:29105"/>
    </ligand>
</feature>
<gene>
    <name evidence="7" type="ORF">CLV71_111288</name>
</gene>
<dbReference type="Pfam" id="PF02146">
    <property type="entry name" value="SIR2"/>
    <property type="match status" value="1"/>
</dbReference>
<dbReference type="InterPro" id="IPR026591">
    <property type="entry name" value="Sirtuin_cat_small_dom_sf"/>
</dbReference>
<dbReference type="Gene3D" id="3.40.50.1220">
    <property type="entry name" value="TPP-binding domain"/>
    <property type="match status" value="1"/>
</dbReference>
<feature type="region of interest" description="Disordered" evidence="5">
    <location>
        <begin position="31"/>
        <end position="67"/>
    </location>
</feature>
<dbReference type="PANTHER" id="PTHR11085:SF4">
    <property type="entry name" value="NAD-DEPENDENT PROTEIN DEACYLASE"/>
    <property type="match status" value="1"/>
</dbReference>
<evidence type="ECO:0000259" key="6">
    <source>
        <dbReference type="PROSITE" id="PS50305"/>
    </source>
</evidence>
<keyword evidence="8" id="KW-1185">Reference proteome</keyword>
<evidence type="ECO:0000256" key="5">
    <source>
        <dbReference type="SAM" id="MobiDB-lite"/>
    </source>
</evidence>
<name>A0A4R7VBM1_9PSEU</name>
<feature type="compositionally biased region" description="Basic and acidic residues" evidence="5">
    <location>
        <begin position="58"/>
        <end position="67"/>
    </location>
</feature>
<dbReference type="EC" id="2.3.1.286" evidence="1"/>
<protein>
    <recommendedName>
        <fullName evidence="1">protein acetyllysine N-acetyltransferase</fullName>
        <ecNumber evidence="1">2.3.1.286</ecNumber>
    </recommendedName>
</protein>
<feature type="binding site" evidence="4">
    <location>
        <position position="159"/>
    </location>
    <ligand>
        <name>Zn(2+)</name>
        <dbReference type="ChEBI" id="CHEBI:29105"/>
    </ligand>
</feature>
<feature type="domain" description="Deacetylase sirtuin-type" evidence="6">
    <location>
        <begin position="1"/>
        <end position="249"/>
    </location>
</feature>
<dbReference type="GO" id="GO:0046872">
    <property type="term" value="F:metal ion binding"/>
    <property type="evidence" value="ECO:0007669"/>
    <property type="project" value="UniProtKB-KW"/>
</dbReference>
<dbReference type="AlphaFoldDB" id="A0A4R7VBM1"/>
<evidence type="ECO:0000313" key="7">
    <source>
        <dbReference type="EMBL" id="TDV46329.1"/>
    </source>
</evidence>
<comment type="caution">
    <text evidence="7">The sequence shown here is derived from an EMBL/GenBank/DDBJ whole genome shotgun (WGS) entry which is preliminary data.</text>
</comment>
<dbReference type="GO" id="GO:0070403">
    <property type="term" value="F:NAD+ binding"/>
    <property type="evidence" value="ECO:0007669"/>
    <property type="project" value="InterPro"/>
</dbReference>
<feature type="active site" description="Proton acceptor" evidence="4">
    <location>
        <position position="123"/>
    </location>
</feature>
<evidence type="ECO:0000256" key="4">
    <source>
        <dbReference type="PROSITE-ProRule" id="PRU00236"/>
    </source>
</evidence>
<sequence length="249" mass="26151">MREPDELADGVAVLAEATRITVLSGAGISTESGIPDFRGPNGLWTRDPSAEKMSSFQDYRDDPEVRRRSWQSRLTHPTWTAEPNAAHRALVSLEEAGRLVALVTQNIDGLHQRAGSASVLEIHGTMHDTVCLACDDRRPMREALDRVAAGAADPECLVCGGILKSATISFGQPLDTDVLTAARDAVLSCDLMLAVGSSLSVQPAAGLVGLAARAGAAVVICNASETPYDDMAAVVLRGPLGEVLPALVS</sequence>
<dbReference type="Proteomes" id="UP000294927">
    <property type="component" value="Unassembled WGS sequence"/>
</dbReference>
<dbReference type="InterPro" id="IPR026590">
    <property type="entry name" value="Ssirtuin_cat_dom"/>
</dbReference>
<proteinExistence type="predicted"/>
<evidence type="ECO:0000256" key="3">
    <source>
        <dbReference type="ARBA" id="ARBA00023027"/>
    </source>
</evidence>
<dbReference type="SUPFAM" id="SSF52467">
    <property type="entry name" value="DHS-like NAD/FAD-binding domain"/>
    <property type="match status" value="1"/>
</dbReference>